<proteinExistence type="predicted"/>
<dbReference type="KEGG" id="clus:A9F13_02g00638"/>
<reference evidence="1 2" key="1">
    <citation type="submission" date="2017-04" db="EMBL/GenBank/DDBJ databases">
        <title>Draft genome of the yeast Clavispora lusitaniae type strain CBS 6936.</title>
        <authorList>
            <person name="Durrens P."/>
            <person name="Klopp C."/>
            <person name="Biteau N."/>
            <person name="Fitton-Ouhabi V."/>
            <person name="Dementhon K."/>
            <person name="Accoceberry I."/>
            <person name="Sherman D.J."/>
            <person name="Noel T."/>
        </authorList>
    </citation>
    <scope>NUCLEOTIDE SEQUENCE [LARGE SCALE GENOMIC DNA]</scope>
    <source>
        <strain evidence="1 2">CBS 6936</strain>
    </source>
</reference>
<gene>
    <name evidence="1" type="ORF">A9F13_02g00638</name>
</gene>
<comment type="caution">
    <text evidence="1">The sequence shown here is derived from an EMBL/GenBank/DDBJ whole genome shotgun (WGS) entry which is preliminary data.</text>
</comment>
<sequence>MLLHLSPADGIIPCLLEVFAIIQADYTSGERIVYFNNTTSGALLRAMAESDRAWVEDEKVLKSFEYERVSDLFELAEKLRQGADLVIIERLDRIARESGPESYNRQNEAVAEIMNLLPDDAVFIDDWAYLEEYYSFDE</sequence>
<name>A0AA91Q2W0_CLALS</name>
<dbReference type="Proteomes" id="UP000195602">
    <property type="component" value="Unassembled WGS sequence"/>
</dbReference>
<evidence type="ECO:0000313" key="2">
    <source>
        <dbReference type="Proteomes" id="UP000195602"/>
    </source>
</evidence>
<dbReference type="AlphaFoldDB" id="A0AA91Q2W0"/>
<accession>A0AA91Q2W0</accession>
<dbReference type="EMBL" id="LYUB02000002">
    <property type="protein sequence ID" value="OVF10270.1"/>
    <property type="molecule type" value="Genomic_DNA"/>
</dbReference>
<protein>
    <submittedName>
        <fullName evidence="1">Uncharacterized protein</fullName>
    </submittedName>
</protein>
<evidence type="ECO:0000313" key="1">
    <source>
        <dbReference type="EMBL" id="OVF10270.1"/>
    </source>
</evidence>
<organism evidence="1 2">
    <name type="scientific">Clavispora lusitaniae</name>
    <name type="common">Candida lusitaniae</name>
    <dbReference type="NCBI Taxonomy" id="36911"/>
    <lineage>
        <taxon>Eukaryota</taxon>
        <taxon>Fungi</taxon>
        <taxon>Dikarya</taxon>
        <taxon>Ascomycota</taxon>
        <taxon>Saccharomycotina</taxon>
        <taxon>Pichiomycetes</taxon>
        <taxon>Metschnikowiaceae</taxon>
        <taxon>Clavispora</taxon>
    </lineage>
</organism>